<evidence type="ECO:0000313" key="2">
    <source>
        <dbReference type="EMBL" id="GAA6145217.1"/>
    </source>
</evidence>
<proteinExistence type="predicted"/>
<reference evidence="2 3" key="1">
    <citation type="submission" date="2024-04" db="EMBL/GenBank/DDBJ databases">
        <title>Draft genome sequence of Thalassolituus maritimus NBRC 116585.</title>
        <authorList>
            <person name="Miyakawa T."/>
            <person name="Kusuya Y."/>
            <person name="Miura T."/>
        </authorList>
    </citation>
    <scope>NUCLEOTIDE SEQUENCE [LARGE SCALE GENOMIC DNA]</scope>
    <source>
        <strain evidence="2 3">5NW40-0001</strain>
    </source>
</reference>
<feature type="signal peptide" evidence="1">
    <location>
        <begin position="1"/>
        <end position="23"/>
    </location>
</feature>
<dbReference type="RefSeq" id="WP_353294156.1">
    <property type="nucleotide sequence ID" value="NZ_BAABWH010000003.1"/>
</dbReference>
<dbReference type="Proteomes" id="UP001481413">
    <property type="component" value="Unassembled WGS sequence"/>
</dbReference>
<comment type="caution">
    <text evidence="2">The sequence shown here is derived from an EMBL/GenBank/DDBJ whole genome shotgun (WGS) entry which is preliminary data.</text>
</comment>
<gene>
    <name evidence="2" type="ORF">NBRC116585_13350</name>
</gene>
<dbReference type="EMBL" id="BAABWH010000003">
    <property type="protein sequence ID" value="GAA6145217.1"/>
    <property type="molecule type" value="Genomic_DNA"/>
</dbReference>
<evidence type="ECO:0000256" key="1">
    <source>
        <dbReference type="SAM" id="SignalP"/>
    </source>
</evidence>
<accession>A0ABP9ZYI9</accession>
<protein>
    <submittedName>
        <fullName evidence="2">Uncharacterized protein</fullName>
    </submittedName>
</protein>
<dbReference type="PROSITE" id="PS51257">
    <property type="entry name" value="PROKAR_LIPOPROTEIN"/>
    <property type="match status" value="1"/>
</dbReference>
<feature type="chain" id="PRO_5045867424" evidence="1">
    <location>
        <begin position="24"/>
        <end position="198"/>
    </location>
</feature>
<sequence length="198" mass="21237">MMPVKLLNGFVAVALATSIVSCAQLPASTSEAEESRPAPMAAEACLGTTDLPTSMKDSFVPAVDAGLLAQAMGEPGKGGLCQGQVYISTGIKQVILHRAWNSTNPASQYGKWWAFSRPDGKVAQYREDYEICYQWSPLDKLVTCEIKAGTKVVVGNGQSAQCSQYLSYGVSASQQVFITDAANSVTNCRTYDAMMSWQ</sequence>
<name>A0ABP9ZYI9_9GAMM</name>
<keyword evidence="1" id="KW-0732">Signal</keyword>
<organism evidence="2 3">
    <name type="scientific">Thalassolituus maritimus</name>
    <dbReference type="NCBI Taxonomy" id="484498"/>
    <lineage>
        <taxon>Bacteria</taxon>
        <taxon>Pseudomonadati</taxon>
        <taxon>Pseudomonadota</taxon>
        <taxon>Gammaproteobacteria</taxon>
        <taxon>Oceanospirillales</taxon>
        <taxon>Oceanospirillaceae</taxon>
        <taxon>Thalassolituus</taxon>
    </lineage>
</organism>
<keyword evidence="3" id="KW-1185">Reference proteome</keyword>
<evidence type="ECO:0000313" key="3">
    <source>
        <dbReference type="Proteomes" id="UP001481413"/>
    </source>
</evidence>